<dbReference type="Proteomes" id="UP001390339">
    <property type="component" value="Unassembled WGS sequence"/>
</dbReference>
<reference evidence="2 3" key="1">
    <citation type="journal article" date="2024" name="IMA Fungus">
        <title>Apiospora arundinis, a panoply of carbohydrate-active enzymes and secondary metabolites.</title>
        <authorList>
            <person name="Sorensen T."/>
            <person name="Petersen C."/>
            <person name="Muurmann A.T."/>
            <person name="Christiansen J.V."/>
            <person name="Brundto M.L."/>
            <person name="Overgaard C.K."/>
            <person name="Boysen A.T."/>
            <person name="Wollenberg R.D."/>
            <person name="Larsen T.O."/>
            <person name="Sorensen J.L."/>
            <person name="Nielsen K.L."/>
            <person name="Sondergaard T.E."/>
        </authorList>
    </citation>
    <scope>NUCLEOTIDE SEQUENCE [LARGE SCALE GENOMIC DNA]</scope>
    <source>
        <strain evidence="2 3">AAU 773</strain>
    </source>
</reference>
<proteinExistence type="predicted"/>
<sequence length="360" mass="38740">MVGLTLNRCALALVVAAAYANAVNPSPADKKKWDDKCKAKSGQLYYMVFDNNGQPTGTCKAPGYQGCYWGPYKDPKTGQDGCCQKGNGVFSTDPVATLEGGCCIDPLKWRYDTNAQKGGCCPDNTHLTWDLTYQPTTQLGLCCPPNFVTSTDRTTGQNHCCQPGLTYSSHLASGQGECCEPGKTFSFDDAAQKGDCCDAGKEYKVDPVTGKGGCCDTGINYKCDCSCDVPKPVIPQPVIPQPVTPQPVTPQPVNPPAPVVDPPTTCPQAEGRRVTVDGVEYEIQCKYAVTSNFQSYAEHTTNGVEECMTLCSADPQCQGANLWEDGASDGCLLFKEWEFPPTALIRPGDQLMSFIPVTKR</sequence>
<evidence type="ECO:0008006" key="4">
    <source>
        <dbReference type="Google" id="ProtNLM"/>
    </source>
</evidence>
<evidence type="ECO:0000256" key="1">
    <source>
        <dbReference type="SAM" id="SignalP"/>
    </source>
</evidence>
<keyword evidence="3" id="KW-1185">Reference proteome</keyword>
<protein>
    <recommendedName>
        <fullName evidence="4">Apple domain-containing protein</fullName>
    </recommendedName>
</protein>
<feature type="chain" id="PRO_5046381288" description="Apple domain-containing protein" evidence="1">
    <location>
        <begin position="23"/>
        <end position="360"/>
    </location>
</feature>
<organism evidence="2 3">
    <name type="scientific">Apiospora arundinis</name>
    <dbReference type="NCBI Taxonomy" id="335852"/>
    <lineage>
        <taxon>Eukaryota</taxon>
        <taxon>Fungi</taxon>
        <taxon>Dikarya</taxon>
        <taxon>Ascomycota</taxon>
        <taxon>Pezizomycotina</taxon>
        <taxon>Sordariomycetes</taxon>
        <taxon>Xylariomycetidae</taxon>
        <taxon>Amphisphaeriales</taxon>
        <taxon>Apiosporaceae</taxon>
        <taxon>Apiospora</taxon>
    </lineage>
</organism>
<gene>
    <name evidence="2" type="ORF">PGQ11_006167</name>
</gene>
<evidence type="ECO:0000313" key="2">
    <source>
        <dbReference type="EMBL" id="KAK8867589.1"/>
    </source>
</evidence>
<evidence type="ECO:0000313" key="3">
    <source>
        <dbReference type="Proteomes" id="UP001390339"/>
    </source>
</evidence>
<accession>A0ABR2IRW6</accession>
<feature type="signal peptide" evidence="1">
    <location>
        <begin position="1"/>
        <end position="22"/>
    </location>
</feature>
<dbReference type="EMBL" id="JAPCWZ010000004">
    <property type="protein sequence ID" value="KAK8867589.1"/>
    <property type="molecule type" value="Genomic_DNA"/>
</dbReference>
<comment type="caution">
    <text evidence="2">The sequence shown here is derived from an EMBL/GenBank/DDBJ whole genome shotgun (WGS) entry which is preliminary data.</text>
</comment>
<keyword evidence="1" id="KW-0732">Signal</keyword>
<name>A0ABR2IRW6_9PEZI</name>